<accession>A0ABU9YX57</accession>
<evidence type="ECO:0000256" key="1">
    <source>
        <dbReference type="HAMAP-Rule" id="MF_01411"/>
    </source>
</evidence>
<keyword evidence="1" id="KW-0998">Cell outer membrane</keyword>
<dbReference type="PANTHER" id="PTHR30189:SF1">
    <property type="entry name" value="LPS-ASSEMBLY PROTEIN LPTD"/>
    <property type="match status" value="1"/>
</dbReference>
<gene>
    <name evidence="1" type="primary">lptD</name>
    <name evidence="3" type="ORF">ABDB84_07305</name>
</gene>
<comment type="caution">
    <text evidence="1">Lacks conserved residue(s) required for the propagation of feature annotation.</text>
</comment>
<organism evidence="3 4">
    <name type="scientific">Uliginosibacterium sediminicola</name>
    <dbReference type="NCBI Taxonomy" id="2024550"/>
    <lineage>
        <taxon>Bacteria</taxon>
        <taxon>Pseudomonadati</taxon>
        <taxon>Pseudomonadota</taxon>
        <taxon>Betaproteobacteria</taxon>
        <taxon>Rhodocyclales</taxon>
        <taxon>Zoogloeaceae</taxon>
        <taxon>Uliginosibacterium</taxon>
    </lineage>
</organism>
<dbReference type="Proteomes" id="UP001410394">
    <property type="component" value="Unassembled WGS sequence"/>
</dbReference>
<comment type="caution">
    <text evidence="3">The sequence shown here is derived from an EMBL/GenBank/DDBJ whole genome shotgun (WGS) entry which is preliminary data.</text>
</comment>
<proteinExistence type="inferred from homology"/>
<dbReference type="RefSeq" id="WP_345919052.1">
    <property type="nucleotide sequence ID" value="NZ_JBDIVE010000003.1"/>
</dbReference>
<evidence type="ECO:0000313" key="3">
    <source>
        <dbReference type="EMBL" id="MEN3068282.1"/>
    </source>
</evidence>
<comment type="subunit">
    <text evidence="1">Component of the lipopolysaccharide transport and assembly complex. Interacts with LptE and LptA.</text>
</comment>
<comment type="similarity">
    <text evidence="1">Belongs to the LptD family.</text>
</comment>
<dbReference type="InterPro" id="IPR050218">
    <property type="entry name" value="LptD"/>
</dbReference>
<dbReference type="InterPro" id="IPR007543">
    <property type="entry name" value="LptD_C"/>
</dbReference>
<keyword evidence="1" id="KW-0472">Membrane</keyword>
<evidence type="ECO:0000313" key="4">
    <source>
        <dbReference type="Proteomes" id="UP001410394"/>
    </source>
</evidence>
<evidence type="ECO:0000259" key="2">
    <source>
        <dbReference type="Pfam" id="PF04453"/>
    </source>
</evidence>
<protein>
    <recommendedName>
        <fullName evidence="1">LPS-assembly protein LptD</fullName>
    </recommendedName>
</protein>
<dbReference type="HAMAP" id="MF_01411">
    <property type="entry name" value="LPS_assembly_LptD"/>
    <property type="match status" value="1"/>
</dbReference>
<comment type="subcellular location">
    <subcellularLocation>
        <location evidence="1">Cell outer membrane</location>
    </subcellularLocation>
</comment>
<dbReference type="PANTHER" id="PTHR30189">
    <property type="entry name" value="LPS-ASSEMBLY PROTEIN"/>
    <property type="match status" value="1"/>
</dbReference>
<keyword evidence="1" id="KW-0732">Signal</keyword>
<dbReference type="InterPro" id="IPR020889">
    <property type="entry name" value="LipoPS_assembly_LptD"/>
</dbReference>
<feature type="domain" description="LptD C-terminal" evidence="2">
    <location>
        <begin position="292"/>
        <end position="660"/>
    </location>
</feature>
<dbReference type="EMBL" id="JBDIVE010000003">
    <property type="protein sequence ID" value="MEN3068282.1"/>
    <property type="molecule type" value="Genomic_DNA"/>
</dbReference>
<sequence length="755" mass="84168">MAVCACLPAIARAADTPAAAPALQLSGDIKPEVRDRDAPTRIRADQLEGVNQREVIATGRARLTHGDLSVKSDRLRLDQVLNELTAEGTVRLERGKDVVEGPRARINLDTYIGEFEAPRYSFQRELLAVRRPQSRPLQALGQADSLSLEGPNQYRLSNATYTTCLAPDPDWYLKVRDLRIDYDRERGEGTNTSLHFKGTPVAWVPWMDFPLADSRQSGLLPPTLGTTSLTGLDLTVPYYINLAPNYDATIAPRWMGRRGLQLGSEFRYLESGGSGKVSGEWLSHDTVTGTGRGLFSTRNTHDFGNGLNAYLDFSQVSDRDYFSDLSTRITSTSQATLNQQLQLNYAGLPWLSSSFNVQRYQTLVGESPYDRLPQVKAAILVPDVSGVSVKMPLEYVKFGHPTKDEGERVVANPQLSLPLRNSYSFFTPKVGVHLSQYELTRRTTVGSQSVQRSVPTLSLDSGLYFERDIDVDNKDYTQTLEPRLFYVKTPYRDQTKIPVFDSALADFNMSQLFAENSYTGSDRIADANQLTSAVTTRFIDNSTGAENMRVAVGQRFYFSDQRVIMPAVLDSGGNVVVPAETRREGRIADWLGAVSGRVARDTWLDNAYQYDPREHRTERAVLALRYQPGASQVASVSYRYQRALLRDLDISAQWPLGGGWYGVGRYNMNLRDHKLSEAIAGFEYKADCWVLRTVWQTLLNTKNQRNNSLFLQIEFNGLASIGSSPVQLLKRSIGGYTKLSNNSSGDPVFGTSADE</sequence>
<dbReference type="Pfam" id="PF04453">
    <property type="entry name" value="LptD"/>
    <property type="match status" value="1"/>
</dbReference>
<name>A0ABU9YX57_9RHOO</name>
<reference evidence="3 4" key="1">
    <citation type="journal article" date="2018" name="Int. J. Syst. Evol. Microbiol.">
        <title>Uliginosibacterium sediminicola sp. nov., isolated from freshwater sediment.</title>
        <authorList>
            <person name="Hwang W.M."/>
            <person name="Kim S.M."/>
            <person name="Kang K."/>
            <person name="Ahn T.Y."/>
        </authorList>
    </citation>
    <scope>NUCLEOTIDE SEQUENCE [LARGE SCALE GENOMIC DNA]</scope>
    <source>
        <strain evidence="3 4">M1-21</strain>
    </source>
</reference>
<keyword evidence="4" id="KW-1185">Reference proteome</keyword>
<comment type="function">
    <text evidence="1">Together with LptE, is involved in the assembly of lipopolysaccharide (LPS) at the surface of the outer membrane.</text>
</comment>